<protein>
    <submittedName>
        <fullName evidence="9">Thrombospondin type 1 domain-containing protein</fullName>
    </submittedName>
</protein>
<accession>B6ACH2</accession>
<feature type="domain" description="LNR" evidence="8">
    <location>
        <begin position="1883"/>
        <end position="1913"/>
    </location>
</feature>
<dbReference type="PROSITE" id="PS50258">
    <property type="entry name" value="LNR"/>
    <property type="match status" value="3"/>
</dbReference>
<dbReference type="VEuPathDB" id="CryptoDB:CMU_015730"/>
<reference evidence="9" key="1">
    <citation type="submission" date="2008-06" db="EMBL/GenBank/DDBJ databases">
        <authorList>
            <person name="Lorenzi H."/>
            <person name="Inman J."/>
            <person name="Miller J."/>
            <person name="Schobel S."/>
            <person name="Amedeo P."/>
            <person name="Caler E.V."/>
            <person name="da Silva J."/>
        </authorList>
    </citation>
    <scope>NUCLEOTIDE SEQUENCE [LARGE SCALE GENOMIC DNA]</scope>
    <source>
        <strain evidence="9">RN66</strain>
    </source>
</reference>
<evidence type="ECO:0000256" key="3">
    <source>
        <dbReference type="ARBA" id="ARBA00023157"/>
    </source>
</evidence>
<feature type="region of interest" description="Disordered" evidence="5">
    <location>
        <begin position="1576"/>
        <end position="1596"/>
    </location>
</feature>
<dbReference type="SMART" id="SM00004">
    <property type="entry name" value="NL"/>
    <property type="match status" value="6"/>
</dbReference>
<dbReference type="Pfam" id="PF00090">
    <property type="entry name" value="TSP_1"/>
    <property type="match status" value="4"/>
</dbReference>
<dbReference type="PANTHER" id="PTHR11311:SF15">
    <property type="entry name" value="SPONDIN-2"/>
    <property type="match status" value="1"/>
</dbReference>
<keyword evidence="6" id="KW-1133">Transmembrane helix</keyword>
<dbReference type="RefSeq" id="XP_002140175.1">
    <property type="nucleotide sequence ID" value="XM_002140139.1"/>
</dbReference>
<dbReference type="PANTHER" id="PTHR11311">
    <property type="entry name" value="SPONDIN"/>
    <property type="match status" value="1"/>
</dbReference>
<gene>
    <name evidence="9" type="ORF">CMU_015730</name>
</gene>
<dbReference type="InterPro" id="IPR051418">
    <property type="entry name" value="Spondin/Thrombospondin_T1"/>
</dbReference>
<dbReference type="InterPro" id="IPR000884">
    <property type="entry name" value="TSP1_rpt"/>
</dbReference>
<sequence length="3753" mass="420108">MKYSSITYITTIIIHSLVVLLDQFVESESWKSPVVSSSGLVCQDNPAVAESGYSCSFLARRFGGFLGCEKLLKDLSQDSLPTGIPGNTRVVDACPASCNKCKECSHGCAIWFIGNGVCDKECNNPNCQFDGGDCWKVDCKLSSWSHWSSCSVSCGPGGRITRTRQVIVQPRNGGETCGALTAEETGCNSHIPCPLSCNVSNWTEWSPCSTSCGIGRQMRERSIIMAPKDQNMYQCPETRQVRECMLDTCAANCTLGDFSLKSMISKNPCKEDDTCIERREIITPPFKNEDPEYTCIVEERPIKCETEQLNCPNTCKLSEWSEWSPCTHFDVEYKDKISQRRIRYVIERREDDLNCKDVTEFKDCSSDLGLSVQRLLECEMSQWSAWSACSSTCGNGSRLRTRWLLSGPNNAETEKWLNTDSICGPLFQTKFCNEMACLNERCIVSEWNEWSKCSSKICNIAGLSKRSRSIVTYPKKGSCPPLEESKDCFGSCDALSLLDDGKCNLGEWSTWSSCEDECRTVLDSHLDTKNILEPNKVNRHRHRTIIYNPNNLNCELYNNYMEKIECSDECNIQDLDDCKVSSWGSWSECSASCGGGSRRRLRRIINKTGNIKGVKQSLPANRLNCPALLAIEKCNTYPCTERCIFGSWSEPSECSSKCGFGITKTTRKVISPNHFGDSQKVLSTVCGVLEDSSKCFAMSTDCKSNCEVGEWSSWTECSVTCGEGFQSRQRKLIIPSINRKCNFSTEDFRPCSMASCSNECVVSSWSEWSSCLGICGMKPTRIRERLVLELPITSKKCPHLIETKEDDKECPEFIECPQDCEVSEWSEWSACGVNCGIGVQNRVREILKYNSDNGLPCPSLQDYRPCAERACKMDCTLSEWNEWSTCSKTCGSGSKSRTRTILNKPNDGLPCGHLREFQSCNEFQCIATRDCEVGQWSAWSPCTATCGGGIKRRQRVIQVAATGGGRCEFDLTQKVGCNGFRCPDEACIDRPEAQEVVPCAILKAMFGCKKRLVDVAKANGVPYPDDKPTEARIMDGCPATCGMCSECAPNCQLRDIGNLHCDIACNNANCRYDDGDCENNETRNPRSTCILPKAPEGVVYKLILAGATKEISDTIEPGTSTSAIEISGTAQYSVTSLNNKDNLFSVPDSLTSSTLLQPEYKRGDVVIVQCNPGYRFRRYSAIPFFKYQCNESGFVQQMEPSGVPLLYVDGDGIPRIPSCEEDQCPFIIIENAPQVLNSVNTVYKRDSKHAYTYIMFRDIGEPIYITGDHHRLIIGPVGTLYLISIEPFYPENNDPQTEKYTLWSLVDIGIQKVLQEFVEIHPICSKDTLERQLKEQEFQPKRLLKSLAYNLHFENIPNSRITYTNRNKLDFLNFTGTLKLLRTPEIPNIIDLKNLQGLIDINGTYNLQNTSNYIELQGNMSKKAPEVERKNKNKLRFLQQVYSQFEVNEDSNILTNTNLSSSEIKRILQTKPSTEVLGKIRYCEDQPEVAENGISCSSLVSMCDFAIPSPETYGLPPNSYVWQICPETCKKCEECSPGCPKWFVANSVCDKACNNSECNFDGGDCTEAKDEKQVEEEFPTQEAEQSSSNVSFSHTDSIDSTDSSLIDNSPVLEGPITYFAGKFRNCVDIPELMDSRAKCKALKQACLLRLPLTPSSKEAGLPTTATIKQICPMTCGICEECAPGCPKWFLGNNYCDLSCNNSQCHFDEGDCDDGNLQNMVPSSHSLSIIRPELLLPSKVNIDSLCMDHPAIPLMFKTTCKDIKSRYGCNVTLDKIKPNIITPKDLTPKSTVRQACEYTCNACSTSLIQNKPSSIIAPVKPFTTVMGKKRYCEDQPEVAEKGYNCADLAVMCNTPIPSAKSYGLPEGSHLWRVCPYTCQKCEECSPGCLLWFIGNTVCDQACNNSNCDFDGGDCAHLLDNGNMERDEDKINTTNSLIHTVPPKISTRNEDLKDEKFSNNEKQTDTEIVSPDFSALDTNVYPCQDDPRVEEASGFTCRQILGVFDCSTPLKDLPGSQLPPDIPQNTLLLHACAESCGLCNTDNTSIDGNTKLSNSFICKDDVLYNIIENKCRDIINYAVYIGQVCNESLENRAIFKNPKLVSQYSSKKIYDHCPKSCGRCREECNDDPKIQPGECRIAIETANILGYGCDIPLLQVSVSLAERFNNNKENLRLSDICARSCNYCSNYGVSYLSKPNRSFCSFHSTKQWGPGYYMEFTEKKSNLSSFKSIDDQSSTNLIVSNDETSKVQSNLLVSCATGFTTPSLSSSTVEAVCDLEKNIYVLPEQFKCEEPHVQVMQVILQLERAADLDYKSVSSIYTALYSSLPIYQHNGLRLEAISTGTFDRDPIDDIPIECADQDNQLESFGISCSMLKPFCSKTLAELAKQFNREVPADVSADIEVSVACPITCNSCDKFKEAVNKLKNQENEEVEDVAEISDTRDSKSGLKNSNIKDNVQNKDDYSFIGPLYIMFAVGFFSSSSAGREASFKKALKDPSVSQRFITSLRTQFASRNVKLTPKTEDIDTINILNTENTMSLADGNSKILDLLTSKNYRLAADAIDQRPIKAKFHSDRMIRMLKSRWDNLYAGPKSGPSNDMNLDEDARNLFYSSGITMPFILTATFGQKESLFLKRPLPYLRNLYLKCKLNSQPINKNGLTYFDTNREGNTAKGEKSVEYEDCCLFPIQFRRILVQGGCGSLLYDREPTGAQVDLFCRGGALQKEVNDTISMRSSSKPLTSSFIGSKYSSSNSKQSFFSNLQSIETSLKDEFSTVHSTNIDDPYEVPSCYHKFYNLIKRYSMKQGTLCNTIKYAQQLIDSWCYISPKSDPDKPKDNERYCFSKIKTTINTAIDPEEFVSSQLSEIESRCDAYGCYRSHLKYFDSVTQLHYAWGYPLPPSPLKKQIELEMRNTDFGSSGPTSGYSEFGYSYPSLASLGLDVILGETNESWLDLMCTKTSDRSFCQESLSLLLEKDPIKSRTLFLNPCDSKCFIIVAGKLGTYLQRYGKTIRDPQAESLGLLLRHYSRHFCLKNEKGQTCGPLLFAGASAALEASLNFNNSNINSGRTKKEMNESNEINTTSKMQSLSKVSGFQAINNSGYCSPSCFSQYVGDGMCDSHCFNESCNWDADDCRVSSMYPEIYVPLQELFNGCIGIGTEVIGATNYNDLGDQTKYHNLTPYYPSCSSICKARHSLLTDTLGCCTAIAMDLYHSLNILDKHLPTITSSYSFITPSDHSWWWSISRLEQICSMTFDRTCSHGSPRPVYHLLLGINQPESTLISNDPNAVQMVTHIVSQQLGIVESDITKVTITAEPKSYTVKQYKYIIEVVIDLGTINFIDMRPLTPSLWEHRRLEEKLTIDFCSETGDILQNISCYVKIISISTKIVTSIGVNKSIPPPLPWMNSVGFQSINQNHFDLPMEPCSLNNPYFQDNSRYMIITTNVVNISEMRQISYPHGTKFTIKCSNNKYYASSGRSPDIIYCNNGRWDTNTNIQCNKPCKPLQNFPNGLVRKFNKYTTDGNSLINHATSINVACSSGYSSTTHIIEDVIKCFDGEWIYPKFECKKRCINLRSGSLGEGHIVAGIEYRHGDQRKVSCSNGHYLSPKSGNIGNEVLKSESYSFDASSDVEDSIKRGYFLLTCKNGDWESQPLICVKGSLTDFSHVKRGIEVTFSHIFSLTTLIGVSVIIAIIAVLVTIIFWMWKLKYKQLTDLYDFDQYERVQNARRVLLQLYGLDPTQSYEQPTTETVSNDDEKRQHFSSWEGSEQ</sequence>
<keyword evidence="6" id="KW-0472">Membrane</keyword>
<dbReference type="PROSITE" id="PS50092">
    <property type="entry name" value="TSP1"/>
    <property type="match status" value="11"/>
</dbReference>
<evidence type="ECO:0000256" key="6">
    <source>
        <dbReference type="SAM" id="Phobius"/>
    </source>
</evidence>
<dbReference type="GeneID" id="6995618"/>
<keyword evidence="4" id="KW-0325">Glycoprotein</keyword>
<proteinExistence type="predicted"/>
<evidence type="ECO:0000313" key="10">
    <source>
        <dbReference type="Proteomes" id="UP000001460"/>
    </source>
</evidence>
<dbReference type="InterPro" id="IPR044004">
    <property type="entry name" value="TSP1_spondin_dom"/>
</dbReference>
<feature type="transmembrane region" description="Helical" evidence="6">
    <location>
        <begin position="3662"/>
        <end position="3689"/>
    </location>
</feature>
<dbReference type="Pfam" id="PF00066">
    <property type="entry name" value="Notch"/>
    <property type="match status" value="5"/>
</dbReference>
<dbReference type="EMBL" id="DS989728">
    <property type="protein sequence ID" value="EEA05826.1"/>
    <property type="molecule type" value="Genomic_DNA"/>
</dbReference>
<feature type="chain" id="PRO_5002839572" evidence="7">
    <location>
        <begin position="28"/>
        <end position="3753"/>
    </location>
</feature>
<dbReference type="Gene3D" id="2.20.100.10">
    <property type="entry name" value="Thrombospondin type-1 (TSP1) repeat"/>
    <property type="match status" value="11"/>
</dbReference>
<dbReference type="Gene3D" id="4.10.470.20">
    <property type="match status" value="4"/>
</dbReference>
<dbReference type="InterPro" id="IPR000800">
    <property type="entry name" value="Notch_dom"/>
</dbReference>
<feature type="compositionally biased region" description="Polar residues" evidence="5">
    <location>
        <begin position="3726"/>
        <end position="3735"/>
    </location>
</feature>
<evidence type="ECO:0000256" key="1">
    <source>
        <dbReference type="ARBA" id="ARBA00022729"/>
    </source>
</evidence>
<feature type="domain" description="LNR" evidence="8">
    <location>
        <begin position="101"/>
        <end position="134"/>
    </location>
</feature>
<dbReference type="Pfam" id="PF19028">
    <property type="entry name" value="TSP1_spondin"/>
    <property type="match status" value="5"/>
</dbReference>
<dbReference type="Proteomes" id="UP000001460">
    <property type="component" value="Unassembled WGS sequence"/>
</dbReference>
<evidence type="ECO:0000256" key="2">
    <source>
        <dbReference type="ARBA" id="ARBA00022737"/>
    </source>
</evidence>
<feature type="domain" description="LNR" evidence="8">
    <location>
        <begin position="1535"/>
        <end position="1565"/>
    </location>
</feature>
<dbReference type="SMART" id="SM00209">
    <property type="entry name" value="TSP1"/>
    <property type="match status" value="13"/>
</dbReference>
<keyword evidence="2" id="KW-0677">Repeat</keyword>
<evidence type="ECO:0000256" key="4">
    <source>
        <dbReference type="ARBA" id="ARBA00023180"/>
    </source>
</evidence>
<dbReference type="SUPFAM" id="SSF82895">
    <property type="entry name" value="TSP-1 type 1 repeat"/>
    <property type="match status" value="8"/>
</dbReference>
<dbReference type="OrthoDB" id="446173at2759"/>
<dbReference type="eggNOG" id="KOG3538">
    <property type="taxonomic scope" value="Eukaryota"/>
</dbReference>
<dbReference type="Gene3D" id="3.30.300.320">
    <property type="match status" value="2"/>
</dbReference>
<keyword evidence="10" id="KW-1185">Reference proteome</keyword>
<evidence type="ECO:0000256" key="5">
    <source>
        <dbReference type="SAM" id="MobiDB-lite"/>
    </source>
</evidence>
<dbReference type="InterPro" id="IPR036383">
    <property type="entry name" value="TSP1_rpt_sf"/>
</dbReference>
<evidence type="ECO:0000256" key="7">
    <source>
        <dbReference type="SAM" id="SignalP"/>
    </source>
</evidence>
<keyword evidence="6" id="KW-0812">Transmembrane</keyword>
<keyword evidence="1 7" id="KW-0732">Signal</keyword>
<evidence type="ECO:0000259" key="8">
    <source>
        <dbReference type="PROSITE" id="PS50258"/>
    </source>
</evidence>
<organism evidence="9 10">
    <name type="scientific">Cryptosporidium muris (strain RN66)</name>
    <dbReference type="NCBI Taxonomy" id="441375"/>
    <lineage>
        <taxon>Eukaryota</taxon>
        <taxon>Sar</taxon>
        <taxon>Alveolata</taxon>
        <taxon>Apicomplexa</taxon>
        <taxon>Conoidasida</taxon>
        <taxon>Coccidia</taxon>
        <taxon>Eucoccidiorida</taxon>
        <taxon>Eimeriorina</taxon>
        <taxon>Cryptosporidiidae</taxon>
        <taxon>Cryptosporidium</taxon>
    </lineage>
</organism>
<keyword evidence="3" id="KW-1015">Disulfide bond</keyword>
<dbReference type="STRING" id="441375.B6ACH2"/>
<dbReference type="OMA" id="PGKCQCN"/>
<feature type="region of interest" description="Disordered" evidence="5">
    <location>
        <begin position="3726"/>
        <end position="3753"/>
    </location>
</feature>
<evidence type="ECO:0000313" key="9">
    <source>
        <dbReference type="EMBL" id="EEA05826.1"/>
    </source>
</evidence>
<feature type="signal peptide" evidence="7">
    <location>
        <begin position="1"/>
        <end position="27"/>
    </location>
</feature>
<name>B6ACH2_CRYMR</name>